<dbReference type="InterPro" id="IPR044946">
    <property type="entry name" value="Restrct_endonuc_typeI_TRD_sf"/>
</dbReference>
<dbReference type="RefSeq" id="WP_241838938.1">
    <property type="nucleotide sequence ID" value="NZ_MSYM01000001.1"/>
</dbReference>
<feature type="domain" description="Polymerase beta nucleotidyltransferase" evidence="3">
    <location>
        <begin position="24"/>
        <end position="94"/>
    </location>
</feature>
<reference evidence="4 5" key="1">
    <citation type="submission" date="2017-01" db="EMBL/GenBank/DDBJ databases">
        <title>Genome sequence of Rhodoferax antarcticus ANT.BR, a psychrophilic purple nonsulfur bacterium from an Antarctic microbial mat.</title>
        <authorList>
            <person name="Baker J."/>
            <person name="Riester C."/>
            <person name="Skinner B."/>
            <person name="Newell A."/>
            <person name="Swingley W."/>
            <person name="Madigan M."/>
            <person name="Jung D."/>
            <person name="Asao M."/>
            <person name="Chen M."/>
            <person name="Loughlin P."/>
            <person name="Pan H."/>
            <person name="Lin S."/>
            <person name="Li N."/>
            <person name="Shaw J."/>
            <person name="Prado M."/>
            <person name="Sherman C."/>
            <person name="Li X."/>
            <person name="Tang J."/>
            <person name="Blankenship R."/>
            <person name="Zhao T."/>
            <person name="Touchman J."/>
            <person name="Sattley M."/>
        </authorList>
    </citation>
    <scope>NUCLEOTIDE SEQUENCE [LARGE SCALE GENOMIC DNA]</scope>
    <source>
        <strain evidence="4 5">ANT.BR</strain>
    </source>
</reference>
<sequence>MLLDIRPDHLELVKSILQRWVPGLEVWVFGSRAKWTAKDNSDLDLCIVTSQPLSFKVMGHLQEAFSDSDLPYKVDVVDWSSVSKAFQAVIARDKVAVQPGRRVSPKEVTRQVLHGASALGGEDVGLRCANPTYEWPVLPLEDCLDALIDYRGKTPVKTDFGIPLITAKIIKGGRIETPTEFIAKDDYDSWMRRGLPQEGDVVLTVEAPLGEVAQLGAACRPSWMPAISF</sequence>
<comment type="caution">
    <text evidence="4">The sequence shown here is derived from an EMBL/GenBank/DDBJ whole genome shotgun (WGS) entry which is preliminary data.</text>
</comment>
<dbReference type="CDD" id="cd05403">
    <property type="entry name" value="NT_KNTase_like"/>
    <property type="match status" value="1"/>
</dbReference>
<dbReference type="EMBL" id="MSYM01000001">
    <property type="protein sequence ID" value="OLP08656.1"/>
    <property type="molecule type" value="Genomic_DNA"/>
</dbReference>
<gene>
    <name evidence="4" type="ORF">BLL52_0264</name>
</gene>
<evidence type="ECO:0000259" key="3">
    <source>
        <dbReference type="Pfam" id="PF18765"/>
    </source>
</evidence>
<proteinExistence type="predicted"/>
<evidence type="ECO:0000313" key="4">
    <source>
        <dbReference type="EMBL" id="OLP08656.1"/>
    </source>
</evidence>
<dbReference type="Proteomes" id="UP000185911">
    <property type="component" value="Unassembled WGS sequence"/>
</dbReference>
<dbReference type="Gene3D" id="3.90.220.20">
    <property type="entry name" value="DNA methylase specificity domains"/>
    <property type="match status" value="1"/>
</dbReference>
<keyword evidence="2" id="KW-0238">DNA-binding</keyword>
<evidence type="ECO:0000256" key="1">
    <source>
        <dbReference type="ARBA" id="ARBA00022747"/>
    </source>
</evidence>
<organism evidence="4 5">
    <name type="scientific">Rhodoferax antarcticus ANT.BR</name>
    <dbReference type="NCBI Taxonomy" id="1111071"/>
    <lineage>
        <taxon>Bacteria</taxon>
        <taxon>Pseudomonadati</taxon>
        <taxon>Pseudomonadota</taxon>
        <taxon>Betaproteobacteria</taxon>
        <taxon>Burkholderiales</taxon>
        <taxon>Comamonadaceae</taxon>
        <taxon>Rhodoferax</taxon>
    </lineage>
</organism>
<dbReference type="InterPro" id="IPR043519">
    <property type="entry name" value="NT_sf"/>
</dbReference>
<dbReference type="Pfam" id="PF18765">
    <property type="entry name" value="Polbeta"/>
    <property type="match status" value="1"/>
</dbReference>
<protein>
    <recommendedName>
        <fullName evidence="3">Polymerase beta nucleotidyltransferase domain-containing protein</fullName>
    </recommendedName>
</protein>
<evidence type="ECO:0000313" key="5">
    <source>
        <dbReference type="Proteomes" id="UP000185911"/>
    </source>
</evidence>
<name>A0A1Q8YKT7_9BURK</name>
<dbReference type="GO" id="GO:0009307">
    <property type="term" value="P:DNA restriction-modification system"/>
    <property type="evidence" value="ECO:0007669"/>
    <property type="project" value="UniProtKB-KW"/>
</dbReference>
<dbReference type="AlphaFoldDB" id="A0A1Q8YKT7"/>
<dbReference type="SUPFAM" id="SSF81301">
    <property type="entry name" value="Nucleotidyltransferase"/>
    <property type="match status" value="1"/>
</dbReference>
<dbReference type="InterPro" id="IPR041633">
    <property type="entry name" value="Polbeta"/>
</dbReference>
<evidence type="ECO:0000256" key="2">
    <source>
        <dbReference type="ARBA" id="ARBA00023125"/>
    </source>
</evidence>
<keyword evidence="5" id="KW-1185">Reference proteome</keyword>
<dbReference type="SUPFAM" id="SSF116734">
    <property type="entry name" value="DNA methylase specificity domain"/>
    <property type="match status" value="1"/>
</dbReference>
<dbReference type="GO" id="GO:0003677">
    <property type="term" value="F:DNA binding"/>
    <property type="evidence" value="ECO:0007669"/>
    <property type="project" value="UniProtKB-KW"/>
</dbReference>
<dbReference type="Gene3D" id="3.30.460.10">
    <property type="entry name" value="Beta Polymerase, domain 2"/>
    <property type="match status" value="1"/>
</dbReference>
<accession>A0A1Q8YKT7</accession>
<keyword evidence="1" id="KW-0680">Restriction system</keyword>